<comment type="caution">
    <text evidence="2">The sequence shown here is derived from an EMBL/GenBank/DDBJ whole genome shotgun (WGS) entry which is preliminary data.</text>
</comment>
<evidence type="ECO:0000256" key="1">
    <source>
        <dbReference type="SAM" id="Phobius"/>
    </source>
</evidence>
<gene>
    <name evidence="2" type="ORF">HFA01_07860</name>
</gene>
<reference evidence="2 3" key="1">
    <citation type="submission" date="2019-07" db="EMBL/GenBank/DDBJ databases">
        <title>Whole genome shotgun sequence of Halobacillus faecis NBRC 103569.</title>
        <authorList>
            <person name="Hosoyama A."/>
            <person name="Uohara A."/>
            <person name="Ohji S."/>
            <person name="Ichikawa N."/>
        </authorList>
    </citation>
    <scope>NUCLEOTIDE SEQUENCE [LARGE SCALE GENOMIC DNA]</scope>
    <source>
        <strain evidence="2 3">NBRC 103569</strain>
    </source>
</reference>
<keyword evidence="1" id="KW-1133">Transmembrane helix</keyword>
<accession>A0A511WN08</accession>
<dbReference type="OrthoDB" id="2971544at2"/>
<keyword evidence="3" id="KW-1185">Reference proteome</keyword>
<organism evidence="2 3">
    <name type="scientific">Halobacillus faecis</name>
    <dbReference type="NCBI Taxonomy" id="360184"/>
    <lineage>
        <taxon>Bacteria</taxon>
        <taxon>Bacillati</taxon>
        <taxon>Bacillota</taxon>
        <taxon>Bacilli</taxon>
        <taxon>Bacillales</taxon>
        <taxon>Bacillaceae</taxon>
        <taxon>Halobacillus</taxon>
    </lineage>
</organism>
<dbReference type="AlphaFoldDB" id="A0A511WN08"/>
<keyword evidence="1" id="KW-0472">Membrane</keyword>
<proteinExistence type="predicted"/>
<feature type="transmembrane region" description="Helical" evidence="1">
    <location>
        <begin position="88"/>
        <end position="106"/>
    </location>
</feature>
<evidence type="ECO:0000313" key="2">
    <source>
        <dbReference type="EMBL" id="GEN52524.1"/>
    </source>
</evidence>
<feature type="transmembrane region" description="Helical" evidence="1">
    <location>
        <begin position="118"/>
        <end position="137"/>
    </location>
</feature>
<name>A0A511WN08_9BACI</name>
<dbReference type="Proteomes" id="UP000321886">
    <property type="component" value="Unassembled WGS sequence"/>
</dbReference>
<feature type="transmembrane region" description="Helical" evidence="1">
    <location>
        <begin position="12"/>
        <end position="30"/>
    </location>
</feature>
<dbReference type="RefSeq" id="WP_146813397.1">
    <property type="nucleotide sequence ID" value="NZ_BJYD01000006.1"/>
</dbReference>
<sequence>MSEELLNKVRRILLYIAFLLAAFLLSYFLAYPLGYSPLGYEVVKKEENSVVVQSLNTWGIEEKRVTYQPPEGDEWRAKALVDRIHAQAMEYHLFFTAIMVAIFWVGMDVLKGKPLGKVLVLSCFYVFFSGLSLIQHLGGIKEILEGSIY</sequence>
<protein>
    <submittedName>
        <fullName evidence="2">Uncharacterized protein</fullName>
    </submittedName>
</protein>
<evidence type="ECO:0000313" key="3">
    <source>
        <dbReference type="Proteomes" id="UP000321886"/>
    </source>
</evidence>
<keyword evidence="1" id="KW-0812">Transmembrane</keyword>
<dbReference type="EMBL" id="BJYD01000006">
    <property type="protein sequence ID" value="GEN52524.1"/>
    <property type="molecule type" value="Genomic_DNA"/>
</dbReference>